<dbReference type="InterPro" id="IPR015500">
    <property type="entry name" value="Peptidase_S8_subtilisin-rel"/>
</dbReference>
<evidence type="ECO:0000256" key="3">
    <source>
        <dbReference type="ARBA" id="ARBA00022801"/>
    </source>
</evidence>
<feature type="transmembrane region" description="Helical" evidence="8">
    <location>
        <begin position="430"/>
        <end position="452"/>
    </location>
</feature>
<evidence type="ECO:0000256" key="7">
    <source>
        <dbReference type="SAM" id="MobiDB-lite"/>
    </source>
</evidence>
<dbReference type="PROSITE" id="PS51892">
    <property type="entry name" value="SUBTILASE"/>
    <property type="match status" value="1"/>
</dbReference>
<name>A0A6A7G9Q9_9CRUS</name>
<accession>A0A6A7G9Q9</accession>
<dbReference type="GO" id="GO:0006508">
    <property type="term" value="P:proteolysis"/>
    <property type="evidence" value="ECO:0007669"/>
    <property type="project" value="UniProtKB-KW"/>
</dbReference>
<dbReference type="PRINTS" id="PR00723">
    <property type="entry name" value="SUBTILISIN"/>
</dbReference>
<dbReference type="PANTHER" id="PTHR43806">
    <property type="entry name" value="PEPTIDASE S8"/>
    <property type="match status" value="1"/>
</dbReference>
<comment type="similarity">
    <text evidence="1 5 6">Belongs to the peptidase S8 family.</text>
</comment>
<feature type="active site" description="Charge relay system" evidence="5">
    <location>
        <position position="361"/>
    </location>
</feature>
<dbReference type="InterPro" id="IPR050131">
    <property type="entry name" value="Peptidase_S8_subtilisin-like"/>
</dbReference>
<dbReference type="FunFam" id="3.40.50.200:FF:000016">
    <property type="entry name" value="Proprotein convertase subtilisin/kexin type 9"/>
    <property type="match status" value="1"/>
</dbReference>
<keyword evidence="2 5" id="KW-0645">Protease</keyword>
<evidence type="ECO:0000256" key="8">
    <source>
        <dbReference type="SAM" id="Phobius"/>
    </source>
</evidence>
<keyword evidence="8" id="KW-0472">Membrane</keyword>
<dbReference type="InterPro" id="IPR023827">
    <property type="entry name" value="Peptidase_S8_Asp-AS"/>
</dbReference>
<dbReference type="Gene3D" id="3.40.50.200">
    <property type="entry name" value="Peptidase S8/S53 domain"/>
    <property type="match status" value="1"/>
</dbReference>
<feature type="region of interest" description="Disordered" evidence="7">
    <location>
        <begin position="460"/>
        <end position="482"/>
    </location>
</feature>
<dbReference type="InterPro" id="IPR023828">
    <property type="entry name" value="Peptidase_S8_Ser-AS"/>
</dbReference>
<feature type="active site" description="Charge relay system" evidence="5">
    <location>
        <position position="203"/>
    </location>
</feature>
<dbReference type="InterPro" id="IPR034193">
    <property type="entry name" value="PCSK9_ProteinaseK-like"/>
</dbReference>
<feature type="compositionally biased region" description="Basic and acidic residues" evidence="7">
    <location>
        <begin position="469"/>
        <end position="482"/>
    </location>
</feature>
<proteinExistence type="evidence at transcript level"/>
<keyword evidence="8" id="KW-1133">Transmembrane helix</keyword>
<evidence type="ECO:0000259" key="9">
    <source>
        <dbReference type="Pfam" id="PF00082"/>
    </source>
</evidence>
<dbReference type="CDD" id="cd04077">
    <property type="entry name" value="Peptidases_S8_PCSK9_ProteinaseK_like"/>
    <property type="match status" value="1"/>
</dbReference>
<evidence type="ECO:0000256" key="2">
    <source>
        <dbReference type="ARBA" id="ARBA00022670"/>
    </source>
</evidence>
<dbReference type="InterPro" id="IPR036852">
    <property type="entry name" value="Peptidase_S8/S53_dom_sf"/>
</dbReference>
<protein>
    <submittedName>
        <fullName evidence="10">Peptidase S8</fullName>
    </submittedName>
</protein>
<dbReference type="PROSITE" id="PS00138">
    <property type="entry name" value="SUBTILASE_SER"/>
    <property type="match status" value="1"/>
</dbReference>
<evidence type="ECO:0000256" key="5">
    <source>
        <dbReference type="PROSITE-ProRule" id="PRU01240"/>
    </source>
</evidence>
<dbReference type="Pfam" id="PF00082">
    <property type="entry name" value="Peptidase_S8"/>
    <property type="match status" value="1"/>
</dbReference>
<evidence type="ECO:0000256" key="4">
    <source>
        <dbReference type="ARBA" id="ARBA00022825"/>
    </source>
</evidence>
<keyword evidence="4 5" id="KW-0720">Serine protease</keyword>
<dbReference type="PROSITE" id="PS00137">
    <property type="entry name" value="SUBTILASE_HIS"/>
    <property type="match status" value="1"/>
</dbReference>
<evidence type="ECO:0000256" key="1">
    <source>
        <dbReference type="ARBA" id="ARBA00011073"/>
    </source>
</evidence>
<feature type="active site" description="Charge relay system" evidence="5">
    <location>
        <position position="165"/>
    </location>
</feature>
<keyword evidence="8" id="KW-0812">Transmembrane</keyword>
<dbReference type="EMBL" id="IACT01007760">
    <property type="protein sequence ID" value="LAC26873.1"/>
    <property type="molecule type" value="mRNA"/>
</dbReference>
<dbReference type="GO" id="GO:0004252">
    <property type="term" value="F:serine-type endopeptidase activity"/>
    <property type="evidence" value="ECO:0007669"/>
    <property type="project" value="UniProtKB-UniRule"/>
</dbReference>
<feature type="domain" description="Peptidase S8/S53" evidence="9">
    <location>
        <begin position="163"/>
        <end position="402"/>
    </location>
</feature>
<organism evidence="10">
    <name type="scientific">Hirondellea gigas</name>
    <dbReference type="NCBI Taxonomy" id="1518452"/>
    <lineage>
        <taxon>Eukaryota</taxon>
        <taxon>Metazoa</taxon>
        <taxon>Ecdysozoa</taxon>
        <taxon>Arthropoda</taxon>
        <taxon>Crustacea</taxon>
        <taxon>Multicrustacea</taxon>
        <taxon>Malacostraca</taxon>
        <taxon>Eumalacostraca</taxon>
        <taxon>Peracarida</taxon>
        <taxon>Amphipoda</taxon>
        <taxon>Amphilochidea</taxon>
        <taxon>Lysianassida</taxon>
        <taxon>Lysianassidira</taxon>
        <taxon>Lysianassoidea</taxon>
        <taxon>Lysianassidae</taxon>
        <taxon>Hirondellea</taxon>
    </lineage>
</organism>
<sequence>MRSELFFILALVQSSDLQSSENVHPKNAVFKTADYNLSNELLISFETKAFASFATLQKRLEERNENRVTSERIGDQMVMLGSLTSDELQELERKDGVHIQNNFEYSVLDQFYPIPEQTSSDRSDSSGFEPAHAWGIDRIDQYFLPLNGVYQWSSKAENVYAFILDTGVNSNHPEWKPKQISESICCMGKACVPLENDQDVNGHGTHVAGIIGSKSFGIAKDITIISVRVLGSSGKGTTISIARGFTFVMDYLQRYPSRKLVVNLSLGSKHDKFLNNVVNKAWKKGVVIVAAAGNEEDDACKYSPSSANGVITAGASTIGDSPSSFSNYGRCVHIFAPGSHVRSLNSKFLTEEPSKLISGTSMASPHVAGVAAIILSLHPEYSPDNVRDIIINSSRSAIHHELKDTTKRLLHAFGVPGARSHSVQRSNVRIVTLATTGGFLAFLLVVAAWWTLRRQTQLHHQRLRRPPRHPRDPPHYRNRDSPRIRIDTKFRNNSLEEPLSVDMDEKIIPRVHFAEDVFSLTICDSI</sequence>
<evidence type="ECO:0000313" key="10">
    <source>
        <dbReference type="EMBL" id="LAC26873.1"/>
    </source>
</evidence>
<dbReference type="PROSITE" id="PS00136">
    <property type="entry name" value="SUBTILASE_ASP"/>
    <property type="match status" value="1"/>
</dbReference>
<dbReference type="SUPFAM" id="SSF52743">
    <property type="entry name" value="Subtilisin-like"/>
    <property type="match status" value="1"/>
</dbReference>
<dbReference type="InterPro" id="IPR022398">
    <property type="entry name" value="Peptidase_S8_His-AS"/>
</dbReference>
<dbReference type="AlphaFoldDB" id="A0A6A7G9Q9"/>
<dbReference type="GO" id="GO:0005615">
    <property type="term" value="C:extracellular space"/>
    <property type="evidence" value="ECO:0007669"/>
    <property type="project" value="TreeGrafter"/>
</dbReference>
<reference evidence="10" key="1">
    <citation type="submission" date="2017-11" db="EMBL/GenBank/DDBJ databases">
        <title>The sensing device of the deep-sea amphipod.</title>
        <authorList>
            <person name="Kobayashi H."/>
            <person name="Nagahama T."/>
            <person name="Arai W."/>
            <person name="Sasagawa Y."/>
            <person name="Umeda M."/>
            <person name="Hayashi T."/>
            <person name="Nikaido I."/>
            <person name="Watanabe H."/>
            <person name="Oguri K."/>
            <person name="Kitazato H."/>
            <person name="Fujioka K."/>
            <person name="Kido Y."/>
            <person name="Takami H."/>
        </authorList>
    </citation>
    <scope>NUCLEOTIDE SEQUENCE</scope>
    <source>
        <tissue evidence="10">Whole body</tissue>
    </source>
</reference>
<keyword evidence="3 5" id="KW-0378">Hydrolase</keyword>
<dbReference type="InterPro" id="IPR000209">
    <property type="entry name" value="Peptidase_S8/S53_dom"/>
</dbReference>
<evidence type="ECO:0000256" key="6">
    <source>
        <dbReference type="RuleBase" id="RU003355"/>
    </source>
</evidence>
<dbReference type="PANTHER" id="PTHR43806:SF11">
    <property type="entry name" value="CEREVISIN-RELATED"/>
    <property type="match status" value="1"/>
</dbReference>